<dbReference type="PRINTS" id="PR00095">
    <property type="entry name" value="ANTSNTHASEI"/>
</dbReference>
<evidence type="ECO:0000313" key="2">
    <source>
        <dbReference type="EMBL" id="KAE8732033.1"/>
    </source>
</evidence>
<dbReference type="InterPro" id="IPR005801">
    <property type="entry name" value="ADC_synthase"/>
</dbReference>
<dbReference type="PANTHER" id="PTHR11236">
    <property type="entry name" value="AMINOBENZOATE/ANTHRANILATE SYNTHASE"/>
    <property type="match status" value="1"/>
</dbReference>
<proteinExistence type="predicted"/>
<dbReference type="InterPro" id="IPR015890">
    <property type="entry name" value="Chorismate_C"/>
</dbReference>
<dbReference type="SUPFAM" id="SSF56322">
    <property type="entry name" value="ADC synthase"/>
    <property type="match status" value="1"/>
</dbReference>
<feature type="domain" description="Chorismate-utilising enzyme C-terminal" evidence="1">
    <location>
        <begin position="133"/>
        <end position="261"/>
    </location>
</feature>
<dbReference type="AlphaFoldDB" id="A0A6A3CS50"/>
<sequence length="311" mass="34851">MFMDHEAGCLTEEIVEDPMSIPKRISETWKPQLVDHLPDAFCESYVIHWVRLDRHSSVENAYIEGIDHLEKLVQEYMMLSLSFFRSYPGTVDLQTHHFGPALKNSNMASEEFKKAARGGILVASSPKFLPGDRPLAGTARRGKTPAEDEMRKKQLLSNEKECAEHIMLVDLGRNDVGKVLPSAMSPIWFCEVEKLMNMNDIHCDAHKLHGELQDHLTSWDALRAALPVGTVSGAPKVKAMELIDALEVSRRGPYSGGFGAFLSLAIWILHWPSGLWYSLRFPVSTRCIRIKVPTDAKNGSLSSSRCRFSCG</sequence>
<dbReference type="EMBL" id="VEPZ02000167">
    <property type="protein sequence ID" value="KAE8732033.1"/>
    <property type="molecule type" value="Genomic_DNA"/>
</dbReference>
<dbReference type="GO" id="GO:0000162">
    <property type="term" value="P:L-tryptophan biosynthetic process"/>
    <property type="evidence" value="ECO:0007669"/>
    <property type="project" value="TreeGrafter"/>
</dbReference>
<name>A0A6A3CS50_HIBSY</name>
<dbReference type="Gene3D" id="3.60.120.10">
    <property type="entry name" value="Anthranilate synthase"/>
    <property type="match status" value="1"/>
</dbReference>
<organism evidence="2 3">
    <name type="scientific">Hibiscus syriacus</name>
    <name type="common">Rose of Sharon</name>
    <dbReference type="NCBI Taxonomy" id="106335"/>
    <lineage>
        <taxon>Eukaryota</taxon>
        <taxon>Viridiplantae</taxon>
        <taxon>Streptophyta</taxon>
        <taxon>Embryophyta</taxon>
        <taxon>Tracheophyta</taxon>
        <taxon>Spermatophyta</taxon>
        <taxon>Magnoliopsida</taxon>
        <taxon>eudicotyledons</taxon>
        <taxon>Gunneridae</taxon>
        <taxon>Pentapetalae</taxon>
        <taxon>rosids</taxon>
        <taxon>malvids</taxon>
        <taxon>Malvales</taxon>
        <taxon>Malvaceae</taxon>
        <taxon>Malvoideae</taxon>
        <taxon>Hibiscus</taxon>
    </lineage>
</organism>
<dbReference type="InterPro" id="IPR019999">
    <property type="entry name" value="Anth_synth_I-like"/>
</dbReference>
<evidence type="ECO:0000259" key="1">
    <source>
        <dbReference type="Pfam" id="PF00425"/>
    </source>
</evidence>
<gene>
    <name evidence="2" type="ORF">F3Y22_tig00002237pilonHSYRG00028</name>
</gene>
<protein>
    <recommendedName>
        <fullName evidence="1">Chorismate-utilising enzyme C-terminal domain-containing protein</fullName>
    </recommendedName>
</protein>
<accession>A0A6A3CS50</accession>
<dbReference type="Pfam" id="PF00425">
    <property type="entry name" value="Chorismate_bind"/>
    <property type="match status" value="1"/>
</dbReference>
<dbReference type="PANTHER" id="PTHR11236:SF33">
    <property type="entry name" value="ANTHRANILATE SYNTHASE ALPHA SUBUNIT 1, CHLOROPLASTIC-RELATED"/>
    <property type="match status" value="1"/>
</dbReference>
<keyword evidence="3" id="KW-1185">Reference proteome</keyword>
<dbReference type="Proteomes" id="UP000436088">
    <property type="component" value="Unassembled WGS sequence"/>
</dbReference>
<evidence type="ECO:0000313" key="3">
    <source>
        <dbReference type="Proteomes" id="UP000436088"/>
    </source>
</evidence>
<comment type="caution">
    <text evidence="2">The sequence shown here is derived from an EMBL/GenBank/DDBJ whole genome shotgun (WGS) entry which is preliminary data.</text>
</comment>
<reference evidence="2" key="1">
    <citation type="submission" date="2019-09" db="EMBL/GenBank/DDBJ databases">
        <title>Draft genome information of white flower Hibiscus syriacus.</title>
        <authorList>
            <person name="Kim Y.-M."/>
        </authorList>
    </citation>
    <scope>NUCLEOTIDE SEQUENCE [LARGE SCALE GENOMIC DNA]</scope>
    <source>
        <strain evidence="2">YM2019G1</strain>
    </source>
</reference>